<dbReference type="Pfam" id="PF19572">
    <property type="entry name" value="PorV"/>
    <property type="match status" value="1"/>
</dbReference>
<sequence length="389" mass="43344">MKKYIIPFALCSGILLPAVQVQAQKQQEKPPSVGASFLQINPDARTSGMGDAPTGVEPDANALFHNAAKIVFAGDWGVSASYSPWMWELNPGSSNTALFYLAGFKNFGEKEGIGVSMKYFHHGEVTFRDDNGAMMQQYKPKEFAIDASYARKLSNHLALAISLRYIRSDLGSGTFNGLQQKPAQAGAGDIGLYYQSHANHIDFNNRYSWGVSFTNIGNKLKYTDDAQRKTFLPMNLRIGGGYSFVNTTDHMFTLAAEVNKLLVPTPPRYVEDINGVPTNEIAEGKDPDRGIAEALFSSLWDAPDGFREEIREFTASGGLEYAYQHQFFVRAGYFREHPNKGHRQHFAAGIGARIKTIQFDLAYLMPTDNSQFRRKTLKFSLLYTLSPEK</sequence>
<protein>
    <submittedName>
        <fullName evidence="3">Type IX secretion system outer membrane channel protein PorV</fullName>
    </submittedName>
</protein>
<dbReference type="RefSeq" id="WP_264281706.1">
    <property type="nucleotide sequence ID" value="NZ_CP107006.1"/>
</dbReference>
<evidence type="ECO:0000256" key="1">
    <source>
        <dbReference type="SAM" id="SignalP"/>
    </source>
</evidence>
<keyword evidence="1" id="KW-0732">Signal</keyword>
<dbReference type="NCBIfam" id="NF033710">
    <property type="entry name" value="T9SS_OM_PorV"/>
    <property type="match status" value="1"/>
</dbReference>
<name>A0ABY6J5V4_9BACT</name>
<evidence type="ECO:0000259" key="2">
    <source>
        <dbReference type="Pfam" id="PF19572"/>
    </source>
</evidence>
<reference evidence="3" key="1">
    <citation type="submission" date="2022-10" db="EMBL/GenBank/DDBJ databases">
        <title>Chitinophaga sp. nov., isolated from soil.</title>
        <authorList>
            <person name="Jeon C.O."/>
        </authorList>
    </citation>
    <scope>NUCLEOTIDE SEQUENCE</scope>
    <source>
        <strain evidence="3">R8</strain>
    </source>
</reference>
<dbReference type="EMBL" id="CP107006">
    <property type="protein sequence ID" value="UYQ93674.1"/>
    <property type="molecule type" value="Genomic_DNA"/>
</dbReference>
<proteinExistence type="predicted"/>
<evidence type="ECO:0000313" key="4">
    <source>
        <dbReference type="Proteomes" id="UP001162741"/>
    </source>
</evidence>
<dbReference type="InterPro" id="IPR045741">
    <property type="entry name" value="PorV"/>
</dbReference>
<gene>
    <name evidence="3" type="primary">porV</name>
    <name evidence="3" type="ORF">MKQ68_00980</name>
</gene>
<organism evidence="3 4">
    <name type="scientific">Chitinophaga horti</name>
    <dbReference type="NCBI Taxonomy" id="2920382"/>
    <lineage>
        <taxon>Bacteria</taxon>
        <taxon>Pseudomonadati</taxon>
        <taxon>Bacteroidota</taxon>
        <taxon>Chitinophagia</taxon>
        <taxon>Chitinophagales</taxon>
        <taxon>Chitinophagaceae</taxon>
        <taxon>Chitinophaga</taxon>
    </lineage>
</organism>
<dbReference type="Gene3D" id="2.40.160.60">
    <property type="entry name" value="Outer membrane protein transport protein (OMPP1/FadL/TodX)"/>
    <property type="match status" value="1"/>
</dbReference>
<dbReference type="NCBIfam" id="NF033709">
    <property type="entry name" value="PorV_fam"/>
    <property type="match status" value="1"/>
</dbReference>
<feature type="chain" id="PRO_5046133063" evidence="1">
    <location>
        <begin position="24"/>
        <end position="389"/>
    </location>
</feature>
<feature type="domain" description="Type IX secretion system protein PorV" evidence="2">
    <location>
        <begin position="26"/>
        <end position="267"/>
    </location>
</feature>
<feature type="signal peptide" evidence="1">
    <location>
        <begin position="1"/>
        <end position="23"/>
    </location>
</feature>
<accession>A0ABY6J5V4</accession>
<dbReference type="SUPFAM" id="SSF56935">
    <property type="entry name" value="Porins"/>
    <property type="match status" value="1"/>
</dbReference>
<evidence type="ECO:0000313" key="3">
    <source>
        <dbReference type="EMBL" id="UYQ93674.1"/>
    </source>
</evidence>
<keyword evidence="4" id="KW-1185">Reference proteome</keyword>
<dbReference type="Proteomes" id="UP001162741">
    <property type="component" value="Chromosome"/>
</dbReference>
<dbReference type="InterPro" id="IPR047799">
    <property type="entry name" value="T9SS_OM_PorV"/>
</dbReference>